<evidence type="ECO:0000256" key="5">
    <source>
        <dbReference type="SAM" id="MobiDB-lite"/>
    </source>
</evidence>
<accession>A0A2T9JVS8</accession>
<dbReference type="SMART" id="SM00086">
    <property type="entry name" value="PAC"/>
    <property type="match status" value="1"/>
</dbReference>
<dbReference type="InterPro" id="IPR001610">
    <property type="entry name" value="PAC"/>
</dbReference>
<dbReference type="InterPro" id="IPR003661">
    <property type="entry name" value="HisK_dim/P_dom"/>
</dbReference>
<evidence type="ECO:0000259" key="8">
    <source>
        <dbReference type="PROSITE" id="PS50112"/>
    </source>
</evidence>
<dbReference type="Gene3D" id="3.40.50.2300">
    <property type="match status" value="1"/>
</dbReference>
<dbReference type="SMART" id="SM00448">
    <property type="entry name" value="REC"/>
    <property type="match status" value="1"/>
</dbReference>
<feature type="region of interest" description="Disordered" evidence="5">
    <location>
        <begin position="38"/>
        <end position="79"/>
    </location>
</feature>
<dbReference type="PROSITE" id="PS50112">
    <property type="entry name" value="PAS"/>
    <property type="match status" value="1"/>
</dbReference>
<keyword evidence="3 4" id="KW-0597">Phosphoprotein</keyword>
<dbReference type="SUPFAM" id="SSF55785">
    <property type="entry name" value="PYP-like sensor domain (PAS domain)"/>
    <property type="match status" value="1"/>
</dbReference>
<dbReference type="InterPro" id="IPR036097">
    <property type="entry name" value="HisK_dim/P_sf"/>
</dbReference>
<comment type="caution">
    <text evidence="10">The sequence shown here is derived from an EMBL/GenBank/DDBJ whole genome shotgun (WGS) entry which is preliminary data.</text>
</comment>
<feature type="compositionally biased region" description="Basic and acidic residues" evidence="5">
    <location>
        <begin position="40"/>
        <end position="50"/>
    </location>
</feature>
<dbReference type="PROSITE" id="PS50110">
    <property type="entry name" value="RESPONSE_REGULATORY"/>
    <property type="match status" value="1"/>
</dbReference>
<dbReference type="PROSITE" id="PS50109">
    <property type="entry name" value="HIS_KIN"/>
    <property type="match status" value="1"/>
</dbReference>
<keyword evidence="10" id="KW-0418">Kinase</keyword>
<dbReference type="EC" id="2.7.13.3" evidence="2"/>
<gene>
    <name evidence="10" type="ORF">DDF67_13695</name>
</gene>
<organism evidence="10 11">
    <name type="scientific">Caulobacter endophyticus</name>
    <dbReference type="NCBI Taxonomy" id="2172652"/>
    <lineage>
        <taxon>Bacteria</taxon>
        <taxon>Pseudomonadati</taxon>
        <taxon>Pseudomonadota</taxon>
        <taxon>Alphaproteobacteria</taxon>
        <taxon>Caulobacterales</taxon>
        <taxon>Caulobacteraceae</taxon>
        <taxon>Caulobacter</taxon>
    </lineage>
</organism>
<evidence type="ECO:0000313" key="11">
    <source>
        <dbReference type="Proteomes" id="UP000245073"/>
    </source>
</evidence>
<feature type="domain" description="Histidine kinase" evidence="6">
    <location>
        <begin position="237"/>
        <end position="457"/>
    </location>
</feature>
<evidence type="ECO:0000313" key="10">
    <source>
        <dbReference type="EMBL" id="PVM87769.1"/>
    </source>
</evidence>
<dbReference type="SUPFAM" id="SSF52172">
    <property type="entry name" value="CheY-like"/>
    <property type="match status" value="1"/>
</dbReference>
<dbReference type="Pfam" id="PF00072">
    <property type="entry name" value="Response_reg"/>
    <property type="match status" value="1"/>
</dbReference>
<dbReference type="SMART" id="SM00091">
    <property type="entry name" value="PAS"/>
    <property type="match status" value="1"/>
</dbReference>
<dbReference type="PRINTS" id="PR00344">
    <property type="entry name" value="BCTRLSENSOR"/>
</dbReference>
<dbReference type="InterPro" id="IPR004358">
    <property type="entry name" value="Sig_transdc_His_kin-like_C"/>
</dbReference>
<evidence type="ECO:0000259" key="9">
    <source>
        <dbReference type="PROSITE" id="PS50113"/>
    </source>
</evidence>
<dbReference type="EMBL" id="QDKQ01000051">
    <property type="protein sequence ID" value="PVM87769.1"/>
    <property type="molecule type" value="Genomic_DNA"/>
</dbReference>
<dbReference type="AlphaFoldDB" id="A0A2T9JVS8"/>
<dbReference type="CDD" id="cd00082">
    <property type="entry name" value="HisKA"/>
    <property type="match status" value="1"/>
</dbReference>
<evidence type="ECO:0000256" key="1">
    <source>
        <dbReference type="ARBA" id="ARBA00000085"/>
    </source>
</evidence>
<name>A0A2T9JVS8_9CAUL</name>
<feature type="region of interest" description="Disordered" evidence="5">
    <location>
        <begin position="1"/>
        <end position="23"/>
    </location>
</feature>
<evidence type="ECO:0000256" key="4">
    <source>
        <dbReference type="PROSITE-ProRule" id="PRU00169"/>
    </source>
</evidence>
<proteinExistence type="predicted"/>
<evidence type="ECO:0000256" key="3">
    <source>
        <dbReference type="ARBA" id="ARBA00022553"/>
    </source>
</evidence>
<sequence>MLETRWRGSKALSISPNQEHASRVGVSLNSTAWTTAVTADDDHSPRHHEEDIEGGGQARGVPAAGTLDDGPSEPLGTSGMRHWRESTITRPDLNERGGVFFAAVEMTRMPMILTDPNKPDNPVVFANKAFLDLTGYEESEILGRNCRFLQGPGSDREVVAELREAVEKVDAVSVEILNYKRDGTPFWNSVFIGPVYDVSGELLYFFASQLDVSRRRDSEQAYRQSQKMEAIGQLTAGLAHDFNNLLQVVNGNLELLASRPLDERSLRYIDAARSAAERGAKLTRQLLAFARKTRLEPTPVNLSELIANFGELIESTLGTQIDVQLNLRRRLPAVLVDADHFEMALLNIVINARDAMPNGGVVTITTRSFHLNGDAEARQLPSGDYVAVEVLDEGEGMPHHVLERAMEPFFTTKGVGKGTGLGLAMAHGFVQQSRGRLEIESEPDHGALIRLIFPVAPEAIARTIRAPASVAALPAQVDQPSPDGARVLLVEDNPEVQALGREILSAAGYSVTTASSGDEGLAVFAAAPDAFDLLFSDIVMPGGRNGIVLAEDVRRLRPEIPVLLTTGYNEDLLAEGPARPSQNVIGKPYRRAELLDRVRQALANLSPDVRRTPSDFGSAEG</sequence>
<dbReference type="OrthoDB" id="7284568at2"/>
<dbReference type="PROSITE" id="PS50113">
    <property type="entry name" value="PAC"/>
    <property type="match status" value="1"/>
</dbReference>
<feature type="domain" description="PAC" evidence="9">
    <location>
        <begin position="170"/>
        <end position="224"/>
    </location>
</feature>
<dbReference type="SUPFAM" id="SSF47384">
    <property type="entry name" value="Homodimeric domain of signal transducing histidine kinase"/>
    <property type="match status" value="1"/>
</dbReference>
<dbReference type="InterPro" id="IPR000700">
    <property type="entry name" value="PAS-assoc_C"/>
</dbReference>
<dbReference type="SUPFAM" id="SSF55874">
    <property type="entry name" value="ATPase domain of HSP90 chaperone/DNA topoisomerase II/histidine kinase"/>
    <property type="match status" value="1"/>
</dbReference>
<dbReference type="Pfam" id="PF00512">
    <property type="entry name" value="HisKA"/>
    <property type="match status" value="1"/>
</dbReference>
<dbReference type="Pfam" id="PF02518">
    <property type="entry name" value="HATPase_c"/>
    <property type="match status" value="1"/>
</dbReference>
<dbReference type="InterPro" id="IPR000014">
    <property type="entry name" value="PAS"/>
</dbReference>
<dbReference type="Gene3D" id="1.10.287.130">
    <property type="match status" value="1"/>
</dbReference>
<evidence type="ECO:0000259" key="6">
    <source>
        <dbReference type="PROSITE" id="PS50109"/>
    </source>
</evidence>
<dbReference type="NCBIfam" id="TIGR00229">
    <property type="entry name" value="sensory_box"/>
    <property type="match status" value="1"/>
</dbReference>
<dbReference type="PANTHER" id="PTHR43065">
    <property type="entry name" value="SENSOR HISTIDINE KINASE"/>
    <property type="match status" value="1"/>
</dbReference>
<keyword evidence="11" id="KW-1185">Reference proteome</keyword>
<dbReference type="SMART" id="SM00388">
    <property type="entry name" value="HisKA"/>
    <property type="match status" value="1"/>
</dbReference>
<dbReference type="Pfam" id="PF13426">
    <property type="entry name" value="PAS_9"/>
    <property type="match status" value="1"/>
</dbReference>
<comment type="catalytic activity">
    <reaction evidence="1">
        <text>ATP + protein L-histidine = ADP + protein N-phospho-L-histidine.</text>
        <dbReference type="EC" id="2.7.13.3"/>
    </reaction>
</comment>
<dbReference type="Gene3D" id="3.30.450.20">
    <property type="entry name" value="PAS domain"/>
    <property type="match status" value="1"/>
</dbReference>
<feature type="domain" description="PAS" evidence="8">
    <location>
        <begin position="103"/>
        <end position="169"/>
    </location>
</feature>
<keyword evidence="10" id="KW-0808">Transferase</keyword>
<dbReference type="InterPro" id="IPR005467">
    <property type="entry name" value="His_kinase_dom"/>
</dbReference>
<protein>
    <recommendedName>
        <fullName evidence="2">histidine kinase</fullName>
        <ecNumber evidence="2">2.7.13.3</ecNumber>
    </recommendedName>
</protein>
<dbReference type="InterPro" id="IPR001789">
    <property type="entry name" value="Sig_transdc_resp-reg_receiver"/>
</dbReference>
<dbReference type="Proteomes" id="UP000245073">
    <property type="component" value="Unassembled WGS sequence"/>
</dbReference>
<dbReference type="SMART" id="SM00387">
    <property type="entry name" value="HATPase_c"/>
    <property type="match status" value="1"/>
</dbReference>
<dbReference type="InterPro" id="IPR003594">
    <property type="entry name" value="HATPase_dom"/>
</dbReference>
<dbReference type="InterPro" id="IPR036890">
    <property type="entry name" value="HATPase_C_sf"/>
</dbReference>
<dbReference type="PANTHER" id="PTHR43065:SF42">
    <property type="entry name" value="TWO-COMPONENT SENSOR PPRA"/>
    <property type="match status" value="1"/>
</dbReference>
<dbReference type="InterPro" id="IPR035965">
    <property type="entry name" value="PAS-like_dom_sf"/>
</dbReference>
<dbReference type="GO" id="GO:0000155">
    <property type="term" value="F:phosphorelay sensor kinase activity"/>
    <property type="evidence" value="ECO:0007669"/>
    <property type="project" value="InterPro"/>
</dbReference>
<dbReference type="Gene3D" id="3.30.565.10">
    <property type="entry name" value="Histidine kinase-like ATPase, C-terminal domain"/>
    <property type="match status" value="1"/>
</dbReference>
<evidence type="ECO:0000256" key="2">
    <source>
        <dbReference type="ARBA" id="ARBA00012438"/>
    </source>
</evidence>
<evidence type="ECO:0000259" key="7">
    <source>
        <dbReference type="PROSITE" id="PS50110"/>
    </source>
</evidence>
<feature type="modified residue" description="4-aspartylphosphate" evidence="4">
    <location>
        <position position="537"/>
    </location>
</feature>
<dbReference type="CDD" id="cd00130">
    <property type="entry name" value="PAS"/>
    <property type="match status" value="1"/>
</dbReference>
<feature type="domain" description="Response regulatory" evidence="7">
    <location>
        <begin position="486"/>
        <end position="602"/>
    </location>
</feature>
<dbReference type="InterPro" id="IPR011006">
    <property type="entry name" value="CheY-like_superfamily"/>
</dbReference>
<reference evidence="10 11" key="1">
    <citation type="submission" date="2018-04" db="EMBL/GenBank/DDBJ databases">
        <title>The genome sequence of Caulobacter sp. 744.</title>
        <authorList>
            <person name="Gao J."/>
            <person name="Sun J."/>
        </authorList>
    </citation>
    <scope>NUCLEOTIDE SEQUENCE [LARGE SCALE GENOMIC DNA]</scope>
    <source>
        <strain evidence="10 11">774</strain>
    </source>
</reference>